<dbReference type="GO" id="GO:0044781">
    <property type="term" value="P:bacterial-type flagellum organization"/>
    <property type="evidence" value="ECO:0007669"/>
    <property type="project" value="UniProtKB-KW"/>
</dbReference>
<dbReference type="Gene3D" id="1.10.287.1700">
    <property type="match status" value="1"/>
</dbReference>
<keyword evidence="8" id="KW-0653">Protein transport</keyword>
<evidence type="ECO:0000313" key="13">
    <source>
        <dbReference type="Proteomes" id="UP000254771"/>
    </source>
</evidence>
<dbReference type="InterPro" id="IPR052570">
    <property type="entry name" value="FliJ"/>
</dbReference>
<dbReference type="PANTHER" id="PTHR38786">
    <property type="entry name" value="FLAGELLAR FLIJ PROTEIN"/>
    <property type="match status" value="1"/>
</dbReference>
<name>A0A370DMJ9_9GAMM</name>
<organism evidence="12 13">
    <name type="scientific">endosymbiont of Escarpia spicata</name>
    <dbReference type="NCBI Taxonomy" id="2200908"/>
    <lineage>
        <taxon>Bacteria</taxon>
        <taxon>Pseudomonadati</taxon>
        <taxon>Pseudomonadota</taxon>
        <taxon>Gammaproteobacteria</taxon>
        <taxon>sulfur-oxidizing symbionts</taxon>
    </lineage>
</organism>
<keyword evidence="12" id="KW-0966">Cell projection</keyword>
<evidence type="ECO:0000256" key="4">
    <source>
        <dbReference type="ARBA" id="ARBA00022448"/>
    </source>
</evidence>
<dbReference type="GO" id="GO:0003774">
    <property type="term" value="F:cytoskeletal motor activity"/>
    <property type="evidence" value="ECO:0007669"/>
    <property type="project" value="InterPro"/>
</dbReference>
<proteinExistence type="inferred from homology"/>
<evidence type="ECO:0000313" key="12">
    <source>
        <dbReference type="EMBL" id="RDH85790.1"/>
    </source>
</evidence>
<dbReference type="GO" id="GO:0005886">
    <property type="term" value="C:plasma membrane"/>
    <property type="evidence" value="ECO:0007669"/>
    <property type="project" value="UniProtKB-SubCell"/>
</dbReference>
<evidence type="ECO:0000256" key="10">
    <source>
        <dbReference type="ARBA" id="ARBA00023225"/>
    </source>
</evidence>
<keyword evidence="5" id="KW-1003">Cell membrane</keyword>
<keyword evidence="6" id="KW-0145">Chemotaxis</keyword>
<dbReference type="PIRSF" id="PIRSF019404">
    <property type="entry name" value="FliJ"/>
    <property type="match status" value="1"/>
</dbReference>
<keyword evidence="10" id="KW-1006">Bacterial flagellum protein export</keyword>
<dbReference type="PANTHER" id="PTHR38786:SF1">
    <property type="entry name" value="FLAGELLAR FLIJ PROTEIN"/>
    <property type="match status" value="1"/>
</dbReference>
<keyword evidence="9" id="KW-0472">Membrane</keyword>
<evidence type="ECO:0000256" key="3">
    <source>
        <dbReference type="ARBA" id="ARBA00020392"/>
    </source>
</evidence>
<dbReference type="InterPro" id="IPR018006">
    <property type="entry name" value="Flag_FliJ_proteobac"/>
</dbReference>
<dbReference type="InterPro" id="IPR053716">
    <property type="entry name" value="Flag_assembly_chemotaxis_eff"/>
</dbReference>
<dbReference type="NCBIfam" id="TIGR02473">
    <property type="entry name" value="flagell_FliJ"/>
    <property type="match status" value="1"/>
</dbReference>
<dbReference type="Pfam" id="PF02050">
    <property type="entry name" value="FliJ"/>
    <property type="match status" value="1"/>
</dbReference>
<evidence type="ECO:0000256" key="7">
    <source>
        <dbReference type="ARBA" id="ARBA00022795"/>
    </source>
</evidence>
<feature type="region of interest" description="Disordered" evidence="11">
    <location>
        <begin position="89"/>
        <end position="143"/>
    </location>
</feature>
<reference evidence="12 13" key="1">
    <citation type="journal article" date="2018" name="ISME J.">
        <title>Endosymbiont genomes yield clues of tubeworm success.</title>
        <authorList>
            <person name="Li Y."/>
            <person name="Liles M.R."/>
            <person name="Halanych K.M."/>
        </authorList>
    </citation>
    <scope>NUCLEOTIDE SEQUENCE [LARGE SCALE GENOMIC DNA]</scope>
    <source>
        <strain evidence="12">A1462</strain>
    </source>
</reference>
<dbReference type="GO" id="GO:0071973">
    <property type="term" value="P:bacterial-type flagellum-dependent cell motility"/>
    <property type="evidence" value="ECO:0007669"/>
    <property type="project" value="InterPro"/>
</dbReference>
<evidence type="ECO:0000256" key="2">
    <source>
        <dbReference type="ARBA" id="ARBA00010004"/>
    </source>
</evidence>
<feature type="compositionally biased region" description="Basic and acidic residues" evidence="11">
    <location>
        <begin position="106"/>
        <end position="143"/>
    </location>
</feature>
<dbReference type="EMBL" id="QFXE01000012">
    <property type="protein sequence ID" value="RDH85790.1"/>
    <property type="molecule type" value="Genomic_DNA"/>
</dbReference>
<gene>
    <name evidence="12" type="primary">fliJ</name>
    <name evidence="12" type="ORF">DIZ78_10050</name>
</gene>
<dbReference type="GO" id="GO:0006935">
    <property type="term" value="P:chemotaxis"/>
    <property type="evidence" value="ECO:0007669"/>
    <property type="project" value="UniProtKB-KW"/>
</dbReference>
<comment type="subcellular location">
    <subcellularLocation>
        <location evidence="1">Cell membrane</location>
        <topology evidence="1">Peripheral membrane protein</topology>
        <orientation evidence="1">Cytoplasmic side</orientation>
    </subcellularLocation>
</comment>
<evidence type="ECO:0000256" key="11">
    <source>
        <dbReference type="SAM" id="MobiDB-lite"/>
    </source>
</evidence>
<evidence type="ECO:0000256" key="8">
    <source>
        <dbReference type="ARBA" id="ARBA00022927"/>
    </source>
</evidence>
<feature type="compositionally biased region" description="Basic residues" evidence="11">
    <location>
        <begin position="94"/>
        <end position="105"/>
    </location>
</feature>
<protein>
    <recommendedName>
        <fullName evidence="3">Flagellar FliJ protein</fullName>
    </recommendedName>
</protein>
<comment type="caution">
    <text evidence="12">The sequence shown here is derived from an EMBL/GenBank/DDBJ whole genome shotgun (WGS) entry which is preliminary data.</text>
</comment>
<keyword evidence="12" id="KW-0969">Cilium</keyword>
<feature type="region of interest" description="Disordered" evidence="11">
    <location>
        <begin position="1"/>
        <end position="37"/>
    </location>
</feature>
<dbReference type="InterPro" id="IPR012823">
    <property type="entry name" value="Flagell_FliJ"/>
</dbReference>
<keyword evidence="12" id="KW-0282">Flagellum</keyword>
<dbReference type="Proteomes" id="UP000254771">
    <property type="component" value="Unassembled WGS sequence"/>
</dbReference>
<evidence type="ECO:0000256" key="1">
    <source>
        <dbReference type="ARBA" id="ARBA00004413"/>
    </source>
</evidence>
<comment type="similarity">
    <text evidence="2">Belongs to the FliJ family.</text>
</comment>
<keyword evidence="13" id="KW-1185">Reference proteome</keyword>
<sequence length="143" mass="16807">MSPSKRLKPVQRVAKSREQTAARQLGRSKKSLHEEETKLTQLRQYHQEYLTRFEQAASKGITAGHLQEYRTFIAKLDEAIKQQESVVAASKQNHSVKKNTWRSKHTRTEALSKVVDRYERAEKKEEERSEQKESDDRSQRRPD</sequence>
<keyword evidence="7" id="KW-1005">Bacterial flagellum biogenesis</keyword>
<evidence type="ECO:0000256" key="5">
    <source>
        <dbReference type="ARBA" id="ARBA00022475"/>
    </source>
</evidence>
<accession>A0A370DMJ9</accession>
<dbReference type="PRINTS" id="PR01004">
    <property type="entry name" value="FLGFLIJ"/>
</dbReference>
<dbReference type="GO" id="GO:0009288">
    <property type="term" value="C:bacterial-type flagellum"/>
    <property type="evidence" value="ECO:0007669"/>
    <property type="project" value="InterPro"/>
</dbReference>
<keyword evidence="4" id="KW-0813">Transport</keyword>
<evidence type="ECO:0000256" key="9">
    <source>
        <dbReference type="ARBA" id="ARBA00023136"/>
    </source>
</evidence>
<evidence type="ECO:0000256" key="6">
    <source>
        <dbReference type="ARBA" id="ARBA00022500"/>
    </source>
</evidence>
<dbReference type="AlphaFoldDB" id="A0A370DMJ9"/>
<dbReference type="GO" id="GO:0015031">
    <property type="term" value="P:protein transport"/>
    <property type="evidence" value="ECO:0007669"/>
    <property type="project" value="UniProtKB-KW"/>
</dbReference>